<evidence type="ECO:0000313" key="10">
    <source>
        <dbReference type="EMBL" id="KAJ9631561.1"/>
    </source>
</evidence>
<evidence type="ECO:0000259" key="9">
    <source>
        <dbReference type="SMART" id="SM00244"/>
    </source>
</evidence>
<accession>A0AA39CXF0</accession>
<dbReference type="NCBIfam" id="TIGR01933">
    <property type="entry name" value="hflK"/>
    <property type="match status" value="1"/>
</dbReference>
<sequence>MAWNTPGGNKGGQGPEDNRRGPFGSRGGGNGGGWGGLPGPLKDLFDGGILRWVAAAAVLLVLFSSFQLIGEQQRGVVLRFGQFSRILTPGPNFKLPWPIESVTKVNATEIKTFSIQVPVLTRDENIVNVSLNVQYRIDDPQQYLFGTVDANQVLEQSAQSAVREEVGRADLNAVLNNRGPLAVAAEERLQTLLTAFKTGLTVTGLTLQDARPPEEVKPAFDEVNGAQQVKERLINEAQAYAAKVVPEARGQASRARTTAEGYKQAVVSKAEGDGQRFSLLQAQYKDAPEVTRKRLWLETVQQVLSENRKVIGGDGRQLIYVPMTGDTRASTSAPAPVPNPDVVMPSLPGTTAVEASRDPGRPPMRNSIWIAAVVAVLLGLLGSVYVVREDQTAMVLNLGKVVRSDIKPGLHFKLPVVETVRVFDRRFQVLDTAPARYFTAEQKDVSVDFFAIGYISNVGDYFRATGGDPRIANARLAPIITDSLRNQINSRTLQQLVSGDRSELIAEQLKGINEAVAGLGMQMIDLRIKQVDLPTDSQVINDVYERMRAQRKQEAAKLRAEGEEQSLTIRAQADRDSTVLIAEAERDAQRMRGEGDAEAARIYGKAGSADPSFYAFYRSLEAYRGSMTDGNGVIVLDKNDPFLQYLKNDR</sequence>
<reference evidence="10" key="1">
    <citation type="submission" date="2022-10" db="EMBL/GenBank/DDBJ databases">
        <title>Culturing micro-colonial fungi from biological soil crusts in the Mojave desert and describing Neophaeococcomyces mojavensis, and introducing the new genera and species Taxawa tesnikishii.</title>
        <authorList>
            <person name="Kurbessoian T."/>
            <person name="Stajich J.E."/>
        </authorList>
    </citation>
    <scope>NUCLEOTIDE SEQUENCE</scope>
    <source>
        <strain evidence="10">TK_35</strain>
    </source>
</reference>
<dbReference type="Pfam" id="PF01145">
    <property type="entry name" value="Band_7"/>
    <property type="match status" value="2"/>
</dbReference>
<comment type="similarity">
    <text evidence="3">Belongs to the band 7/mec-2 family. HflC subfamily.</text>
</comment>
<dbReference type="InterPro" id="IPR036013">
    <property type="entry name" value="Band_7/SPFH_dom_sf"/>
</dbReference>
<dbReference type="SUPFAM" id="SSF117892">
    <property type="entry name" value="Band 7/SPFH domain"/>
    <property type="match status" value="2"/>
</dbReference>
<dbReference type="SMART" id="SM00244">
    <property type="entry name" value="PHB"/>
    <property type="match status" value="2"/>
</dbReference>
<dbReference type="PANTHER" id="PTHR42911:SF1">
    <property type="entry name" value="MODULATOR OF FTSH PROTEASE HFLC"/>
    <property type="match status" value="1"/>
</dbReference>
<dbReference type="EMBL" id="JAPDRN010000056">
    <property type="protein sequence ID" value="KAJ9631561.1"/>
    <property type="molecule type" value="Genomic_DNA"/>
</dbReference>
<comment type="subcellular location">
    <subcellularLocation>
        <location evidence="1">Membrane</location>
    </subcellularLocation>
</comment>
<feature type="domain" description="Band 7" evidence="9">
    <location>
        <begin position="64"/>
        <end position="224"/>
    </location>
</feature>
<evidence type="ECO:0000256" key="2">
    <source>
        <dbReference type="ARBA" id="ARBA00006971"/>
    </source>
</evidence>
<dbReference type="CDD" id="cd03404">
    <property type="entry name" value="SPFH_HflK"/>
    <property type="match status" value="1"/>
</dbReference>
<dbReference type="PRINTS" id="PR00721">
    <property type="entry name" value="STOMATIN"/>
</dbReference>
<evidence type="ECO:0000256" key="1">
    <source>
        <dbReference type="ARBA" id="ARBA00004370"/>
    </source>
</evidence>
<dbReference type="GO" id="GO:0016020">
    <property type="term" value="C:membrane"/>
    <property type="evidence" value="ECO:0007669"/>
    <property type="project" value="InterPro"/>
</dbReference>
<gene>
    <name evidence="10" type="ORF">H2204_008007</name>
</gene>
<organism evidence="10">
    <name type="scientific">Knufia peltigerae</name>
    <dbReference type="NCBI Taxonomy" id="1002370"/>
    <lineage>
        <taxon>Eukaryota</taxon>
        <taxon>Fungi</taxon>
        <taxon>Dikarya</taxon>
        <taxon>Ascomycota</taxon>
        <taxon>Pezizomycotina</taxon>
        <taxon>Eurotiomycetes</taxon>
        <taxon>Chaetothyriomycetidae</taxon>
        <taxon>Chaetothyriales</taxon>
        <taxon>Trichomeriaceae</taxon>
        <taxon>Knufia</taxon>
    </lineage>
</organism>
<evidence type="ECO:0000256" key="8">
    <source>
        <dbReference type="SAM" id="Phobius"/>
    </source>
</evidence>
<dbReference type="PANTHER" id="PTHR42911">
    <property type="entry name" value="MODULATOR OF FTSH PROTEASE HFLC"/>
    <property type="match status" value="1"/>
</dbReference>
<dbReference type="InterPro" id="IPR010201">
    <property type="entry name" value="HflK"/>
</dbReference>
<evidence type="ECO:0000256" key="5">
    <source>
        <dbReference type="ARBA" id="ARBA00022989"/>
    </source>
</evidence>
<comment type="similarity">
    <text evidence="2">Belongs to the band 7/mec-2 family. HflK subfamily.</text>
</comment>
<feature type="domain" description="Band 7" evidence="9">
    <location>
        <begin position="382"/>
        <end position="547"/>
    </location>
</feature>
<evidence type="ECO:0000256" key="4">
    <source>
        <dbReference type="ARBA" id="ARBA00022692"/>
    </source>
</evidence>
<name>A0AA39CXF0_9EURO</name>
<dbReference type="CDD" id="cd03405">
    <property type="entry name" value="SPFH_HflC"/>
    <property type="match status" value="1"/>
</dbReference>
<feature type="transmembrane region" description="Helical" evidence="8">
    <location>
        <begin position="367"/>
        <end position="387"/>
    </location>
</feature>
<evidence type="ECO:0000256" key="7">
    <source>
        <dbReference type="SAM" id="MobiDB-lite"/>
    </source>
</evidence>
<comment type="caution">
    <text evidence="10">The sequence shown here is derived from an EMBL/GenBank/DDBJ whole genome shotgun (WGS) entry which is preliminary data.</text>
</comment>
<dbReference type="InterPro" id="IPR001107">
    <property type="entry name" value="Band_7"/>
</dbReference>
<evidence type="ECO:0000256" key="3">
    <source>
        <dbReference type="ARBA" id="ARBA00007862"/>
    </source>
</evidence>
<dbReference type="Gene3D" id="3.30.479.30">
    <property type="entry name" value="Band 7 domain"/>
    <property type="match status" value="2"/>
</dbReference>
<dbReference type="InterPro" id="IPR001972">
    <property type="entry name" value="Stomatin_HflK_fam"/>
</dbReference>
<feature type="transmembrane region" description="Helical" evidence="8">
    <location>
        <begin position="49"/>
        <end position="69"/>
    </location>
</feature>
<proteinExistence type="inferred from homology"/>
<keyword evidence="6 8" id="KW-0472">Membrane</keyword>
<dbReference type="InterPro" id="IPR010200">
    <property type="entry name" value="HflC"/>
</dbReference>
<dbReference type="AlphaFoldDB" id="A0AA39CXF0"/>
<keyword evidence="4 8" id="KW-0812">Transmembrane</keyword>
<keyword evidence="5 8" id="KW-1133">Transmembrane helix</keyword>
<feature type="region of interest" description="Disordered" evidence="7">
    <location>
        <begin position="1"/>
        <end position="32"/>
    </location>
</feature>
<evidence type="ECO:0000256" key="6">
    <source>
        <dbReference type="ARBA" id="ARBA00023136"/>
    </source>
</evidence>
<protein>
    <recommendedName>
        <fullName evidence="9">Band 7 domain-containing protein</fullName>
    </recommendedName>
</protein>